<name>A0A2D3W2W8_9BACT</name>
<comment type="caution">
    <text evidence="1">The sequence shown here is derived from an EMBL/GenBank/DDBJ whole genome shotgun (WGS) entry which is preliminary data.</text>
</comment>
<dbReference type="Proteomes" id="UP000231638">
    <property type="component" value="Unassembled WGS sequence"/>
</dbReference>
<dbReference type="EMBL" id="DLUG01000223">
    <property type="protein sequence ID" value="DAB35721.1"/>
    <property type="molecule type" value="Genomic_DNA"/>
</dbReference>
<proteinExistence type="predicted"/>
<reference evidence="1 2" key="1">
    <citation type="journal article" date="2017" name="Front. Microbiol.">
        <title>Comparative Genomic Analysis of the Class Epsilonproteobacteria and Proposed Reclassification to Epsilonbacteraeota (phyl. nov.).</title>
        <authorList>
            <person name="Waite D.W."/>
            <person name="Vanwonterghem I."/>
            <person name="Rinke C."/>
            <person name="Parks D.H."/>
            <person name="Zhang Y."/>
            <person name="Takai K."/>
            <person name="Sievert S.M."/>
            <person name="Simon J."/>
            <person name="Campbell B.J."/>
            <person name="Hanson T.E."/>
            <person name="Woyke T."/>
            <person name="Klotz M.G."/>
            <person name="Hugenholtz P."/>
        </authorList>
    </citation>
    <scope>NUCLEOTIDE SEQUENCE [LARGE SCALE GENOMIC DNA]</scope>
    <source>
        <strain evidence="1">UBA11420</strain>
    </source>
</reference>
<evidence type="ECO:0008006" key="3">
    <source>
        <dbReference type="Google" id="ProtNLM"/>
    </source>
</evidence>
<protein>
    <recommendedName>
        <fullName evidence="3">Ferrochelatase</fullName>
    </recommendedName>
</protein>
<gene>
    <name evidence="1" type="ORF">CFH80_08720</name>
</gene>
<sequence length="336" mass="38519">MKIKNFVRIIDGRLRTEPPVDAFASIQFELSRLMSGDLFIDTQASRQTLHAAIDKGAYAVLSTLSYVDEDTECAWIEVDSIETTLVRLLRYLINEKHLRLFLFSPIQASLFEHLHTPKQLKRLKGDLLLIARTILQAKEDDAFYTSDDVLASKIAPDVLRIQTALSSFVPVNSKGIFLSSFHYRERYLNEQKLPAHYVEEYLSLLSFCDEYSLAYAVEQLTFCEHFYPQFVTPSLAKKEFGMSDRALIFEPNVSLVPKHLAYLSHCVDPSTTVLCLLETSDFTPPTDTFKTLRFETYAKLKETLARTRFSYALILGDKESFEPFYATAITRQPTLF</sequence>
<organism evidence="1 2">
    <name type="scientific">Sulfurospirillum cavolei</name>
    <dbReference type="NCBI Taxonomy" id="366522"/>
    <lineage>
        <taxon>Bacteria</taxon>
        <taxon>Pseudomonadati</taxon>
        <taxon>Campylobacterota</taxon>
        <taxon>Epsilonproteobacteria</taxon>
        <taxon>Campylobacterales</taxon>
        <taxon>Sulfurospirillaceae</taxon>
        <taxon>Sulfurospirillum</taxon>
    </lineage>
</organism>
<dbReference type="STRING" id="366522.GCA_001548055_01999"/>
<evidence type="ECO:0000313" key="2">
    <source>
        <dbReference type="Proteomes" id="UP000231638"/>
    </source>
</evidence>
<accession>A0A2D3W2W8</accession>
<evidence type="ECO:0000313" key="1">
    <source>
        <dbReference type="EMBL" id="DAB35721.1"/>
    </source>
</evidence>
<dbReference type="AlphaFoldDB" id="A0A2D3W2W8"/>